<organism evidence="7 8">
    <name type="scientific">Pirellula staleyi (strain ATCC 27377 / DSM 6068 / ICPB 4128)</name>
    <name type="common">Pirella staleyi</name>
    <dbReference type="NCBI Taxonomy" id="530564"/>
    <lineage>
        <taxon>Bacteria</taxon>
        <taxon>Pseudomonadati</taxon>
        <taxon>Planctomycetota</taxon>
        <taxon>Planctomycetia</taxon>
        <taxon>Pirellulales</taxon>
        <taxon>Pirellulaceae</taxon>
        <taxon>Pirellula</taxon>
    </lineage>
</organism>
<keyword evidence="1" id="KW-0805">Transcription regulation</keyword>
<keyword evidence="3" id="KW-0804">Transcription</keyword>
<dbReference type="Proteomes" id="UP000001887">
    <property type="component" value="Chromosome"/>
</dbReference>
<dbReference type="KEGG" id="psl:Psta_0179"/>
<dbReference type="Pfam" id="PF00196">
    <property type="entry name" value="GerE"/>
    <property type="match status" value="1"/>
</dbReference>
<evidence type="ECO:0000259" key="6">
    <source>
        <dbReference type="PROSITE" id="PS50110"/>
    </source>
</evidence>
<evidence type="ECO:0000256" key="3">
    <source>
        <dbReference type="ARBA" id="ARBA00023163"/>
    </source>
</evidence>
<dbReference type="HOGENOM" id="CLU_000445_90_4_0"/>
<evidence type="ECO:0000256" key="4">
    <source>
        <dbReference type="PROSITE-ProRule" id="PRU00169"/>
    </source>
</evidence>
<dbReference type="CDD" id="cd06170">
    <property type="entry name" value="LuxR_C_like"/>
    <property type="match status" value="1"/>
</dbReference>
<evidence type="ECO:0000256" key="1">
    <source>
        <dbReference type="ARBA" id="ARBA00023015"/>
    </source>
</evidence>
<dbReference type="EMBL" id="CP001848">
    <property type="protein sequence ID" value="ADB14875.1"/>
    <property type="molecule type" value="Genomic_DNA"/>
</dbReference>
<dbReference type="SUPFAM" id="SSF46894">
    <property type="entry name" value="C-terminal effector domain of the bipartite response regulators"/>
    <property type="match status" value="1"/>
</dbReference>
<dbReference type="PROSITE" id="PS50110">
    <property type="entry name" value="RESPONSE_REGULATORY"/>
    <property type="match status" value="1"/>
</dbReference>
<dbReference type="InterPro" id="IPR036388">
    <property type="entry name" value="WH-like_DNA-bd_sf"/>
</dbReference>
<dbReference type="Gene3D" id="1.10.10.10">
    <property type="entry name" value="Winged helix-like DNA-binding domain superfamily/Winged helix DNA-binding domain"/>
    <property type="match status" value="1"/>
</dbReference>
<feature type="domain" description="Response regulatory" evidence="6">
    <location>
        <begin position="16"/>
        <end position="130"/>
    </location>
</feature>
<dbReference type="InterPro" id="IPR001789">
    <property type="entry name" value="Sig_transdc_resp-reg_receiver"/>
</dbReference>
<protein>
    <submittedName>
        <fullName evidence="7">Two component transcriptional regulator, LuxR family</fullName>
    </submittedName>
</protein>
<sequence length="213" mass="23704">MSLDTSLPPAPSIAPIVFLVDDDPGALRSLRFLIESDGLEAESFGSAAAFLDFYQPTMLGCLVVDVRMPEMTGLDLQQELAERGSTLPIIVMSGHADVASCTRAFRSGAIDFFEKPVNDNQILERVRHGIERHRQALLAMSSPRQGALQLELLTAREREVMDLLVRGKSLKQIALDLGISIQTSAKHRSRLLEKLKVPSDMELLRRVLEEQRR</sequence>
<dbReference type="eggNOG" id="COG4566">
    <property type="taxonomic scope" value="Bacteria"/>
</dbReference>
<dbReference type="SMART" id="SM00448">
    <property type="entry name" value="REC"/>
    <property type="match status" value="1"/>
</dbReference>
<dbReference type="SMART" id="SM00421">
    <property type="entry name" value="HTH_LUXR"/>
    <property type="match status" value="1"/>
</dbReference>
<evidence type="ECO:0000259" key="5">
    <source>
        <dbReference type="PROSITE" id="PS50043"/>
    </source>
</evidence>
<dbReference type="PANTHER" id="PTHR44688">
    <property type="entry name" value="DNA-BINDING TRANSCRIPTIONAL ACTIVATOR DEVR_DOSR"/>
    <property type="match status" value="1"/>
</dbReference>
<dbReference type="OrthoDB" id="271936at2"/>
<dbReference type="STRING" id="530564.Psta_0179"/>
<dbReference type="InterPro" id="IPR016032">
    <property type="entry name" value="Sig_transdc_resp-reg_C-effctor"/>
</dbReference>
<keyword evidence="8" id="KW-1185">Reference proteome</keyword>
<evidence type="ECO:0000313" key="8">
    <source>
        <dbReference type="Proteomes" id="UP000001887"/>
    </source>
</evidence>
<gene>
    <name evidence="7" type="ordered locus">Psta_0179</name>
</gene>
<dbReference type="InterPro" id="IPR000792">
    <property type="entry name" value="Tscrpt_reg_LuxR_C"/>
</dbReference>
<feature type="modified residue" description="4-aspartylphosphate" evidence="4">
    <location>
        <position position="65"/>
    </location>
</feature>
<reference evidence="7 8" key="1">
    <citation type="journal article" date="2009" name="Stand. Genomic Sci.">
        <title>Complete genome sequence of Pirellula staleyi type strain (ATCC 27377).</title>
        <authorList>
            <person name="Clum A."/>
            <person name="Tindall B.J."/>
            <person name="Sikorski J."/>
            <person name="Ivanova N."/>
            <person name="Mavrommatis K."/>
            <person name="Lucas S."/>
            <person name="Glavina del Rio T."/>
            <person name="Nolan M."/>
            <person name="Chen F."/>
            <person name="Tice H."/>
            <person name="Pitluck S."/>
            <person name="Cheng J.F."/>
            <person name="Chertkov O."/>
            <person name="Brettin T."/>
            <person name="Han C."/>
            <person name="Detter J.C."/>
            <person name="Kuske C."/>
            <person name="Bruce D."/>
            <person name="Goodwin L."/>
            <person name="Ovchinikova G."/>
            <person name="Pati A."/>
            <person name="Mikhailova N."/>
            <person name="Chen A."/>
            <person name="Palaniappan K."/>
            <person name="Land M."/>
            <person name="Hauser L."/>
            <person name="Chang Y.J."/>
            <person name="Jeffries C.D."/>
            <person name="Chain P."/>
            <person name="Rohde M."/>
            <person name="Goker M."/>
            <person name="Bristow J."/>
            <person name="Eisen J.A."/>
            <person name="Markowitz V."/>
            <person name="Hugenholtz P."/>
            <person name="Kyrpides N.C."/>
            <person name="Klenk H.P."/>
            <person name="Lapidus A."/>
        </authorList>
    </citation>
    <scope>NUCLEOTIDE SEQUENCE [LARGE SCALE GENOMIC DNA]</scope>
    <source>
        <strain evidence="8">ATCC 27377 / DSM 6068 / ICPB 4128</strain>
    </source>
</reference>
<accession>D2R190</accession>
<dbReference type="SUPFAM" id="SSF52172">
    <property type="entry name" value="CheY-like"/>
    <property type="match status" value="1"/>
</dbReference>
<keyword evidence="2" id="KW-0238">DNA-binding</keyword>
<dbReference type="InterPro" id="IPR011006">
    <property type="entry name" value="CheY-like_superfamily"/>
</dbReference>
<dbReference type="PANTHER" id="PTHR44688:SF16">
    <property type="entry name" value="DNA-BINDING TRANSCRIPTIONAL ACTIVATOR DEVR_DOSR"/>
    <property type="match status" value="1"/>
</dbReference>
<dbReference type="AlphaFoldDB" id="D2R190"/>
<keyword evidence="4" id="KW-0597">Phosphoprotein</keyword>
<dbReference type="CDD" id="cd17537">
    <property type="entry name" value="REC_FixJ"/>
    <property type="match status" value="1"/>
</dbReference>
<dbReference type="Pfam" id="PF00072">
    <property type="entry name" value="Response_reg"/>
    <property type="match status" value="1"/>
</dbReference>
<dbReference type="PROSITE" id="PS50043">
    <property type="entry name" value="HTH_LUXR_2"/>
    <property type="match status" value="1"/>
</dbReference>
<dbReference type="Gene3D" id="3.40.50.2300">
    <property type="match status" value="1"/>
</dbReference>
<dbReference type="PRINTS" id="PR00038">
    <property type="entry name" value="HTHLUXR"/>
</dbReference>
<dbReference type="GO" id="GO:0006355">
    <property type="term" value="P:regulation of DNA-templated transcription"/>
    <property type="evidence" value="ECO:0007669"/>
    <property type="project" value="InterPro"/>
</dbReference>
<proteinExistence type="predicted"/>
<evidence type="ECO:0000313" key="7">
    <source>
        <dbReference type="EMBL" id="ADB14875.1"/>
    </source>
</evidence>
<dbReference type="GO" id="GO:0003677">
    <property type="term" value="F:DNA binding"/>
    <property type="evidence" value="ECO:0007669"/>
    <property type="project" value="UniProtKB-KW"/>
</dbReference>
<evidence type="ECO:0000256" key="2">
    <source>
        <dbReference type="ARBA" id="ARBA00023125"/>
    </source>
</evidence>
<feature type="domain" description="HTH luxR-type" evidence="5">
    <location>
        <begin position="146"/>
        <end position="211"/>
    </location>
</feature>
<name>D2R190_PIRSD</name>
<dbReference type="GO" id="GO:0000160">
    <property type="term" value="P:phosphorelay signal transduction system"/>
    <property type="evidence" value="ECO:0007669"/>
    <property type="project" value="InterPro"/>
</dbReference>